<proteinExistence type="predicted"/>
<evidence type="ECO:0000313" key="2">
    <source>
        <dbReference type="Proteomes" id="UP001165962"/>
    </source>
</evidence>
<dbReference type="EMBL" id="JAAOIW010000004">
    <property type="protein sequence ID" value="NHN30847.1"/>
    <property type="molecule type" value="Genomic_DNA"/>
</dbReference>
<dbReference type="SUPFAM" id="SSF56059">
    <property type="entry name" value="Glutathione synthetase ATP-binding domain-like"/>
    <property type="match status" value="1"/>
</dbReference>
<evidence type="ECO:0000313" key="1">
    <source>
        <dbReference type="EMBL" id="NHN30847.1"/>
    </source>
</evidence>
<accession>A0ABX0J399</accession>
<sequence length="455" mass="50001">MAQRLIVVGNPGNKRTALLQQARLKLGLPEAIVISYLDCLTVEQEPAKLARILFSCCDEAGRLPMIRLDSPGENFEVEIELIALGAEDASEADGKSDTVQTSDIAEAAKATQSTVAAGCVSPALAFATDAARYQRQAHSGDAYHPLLHLSSAASISAEQARSLLPEQGRIYEPAQWFRGWCRLLQRIKQQAEAVDPFVRWMNDPAEIALMFDKRRCHQLLSAHSVPVPPLPSVIGSIRSYEQLRDAMHAKRMHRVFIKLAYGSSASGIIAYQVHPSTGAEKATTTIGIERRGNEWIYYNAGALRTYTQGEPIQQIINWLCAQGVHIERWMEKAGAGSRAFDIRQLVVGERACHRIARLSHTPITNLHLRNERADPASLGLSDEVLSAVGQAAEATMGLFKSSFVAGIDILLARGSHQPYVADINPFGDLLYEVEFNGYNTYKWEMACVHKAVGDA</sequence>
<reference evidence="1" key="1">
    <citation type="submission" date="2020-03" db="EMBL/GenBank/DDBJ databases">
        <title>Draft sequencing of Paenibacilllus sp. S3N08.</title>
        <authorList>
            <person name="Kim D.-U."/>
        </authorList>
    </citation>
    <scope>NUCLEOTIDE SEQUENCE</scope>
    <source>
        <strain evidence="1">S3N08</strain>
    </source>
</reference>
<protein>
    <recommendedName>
        <fullName evidence="3">ATP-grasp domain-containing protein</fullName>
    </recommendedName>
</protein>
<dbReference type="InterPro" id="IPR047778">
    <property type="entry name" value="STM4014-like"/>
</dbReference>
<dbReference type="PANTHER" id="PTHR21621">
    <property type="entry name" value="RIBOSOMAL PROTEIN S6 MODIFICATION PROTEIN"/>
    <property type="match status" value="1"/>
</dbReference>
<dbReference type="RefSeq" id="WP_166150254.1">
    <property type="nucleotide sequence ID" value="NZ_JAAOIW010000004.1"/>
</dbReference>
<organism evidence="1 2">
    <name type="scientific">Paenibacillus agricola</name>
    <dbReference type="NCBI Taxonomy" id="2716264"/>
    <lineage>
        <taxon>Bacteria</taxon>
        <taxon>Bacillati</taxon>
        <taxon>Bacillota</taxon>
        <taxon>Bacilli</taxon>
        <taxon>Bacillales</taxon>
        <taxon>Paenibacillaceae</taxon>
        <taxon>Paenibacillus</taxon>
    </lineage>
</organism>
<comment type="caution">
    <text evidence="1">The sequence shown here is derived from an EMBL/GenBank/DDBJ whole genome shotgun (WGS) entry which is preliminary data.</text>
</comment>
<name>A0ABX0J399_9BACL</name>
<gene>
    <name evidence="1" type="ORF">G9U52_13495</name>
</gene>
<evidence type="ECO:0008006" key="3">
    <source>
        <dbReference type="Google" id="ProtNLM"/>
    </source>
</evidence>
<dbReference type="Gene3D" id="3.30.470.20">
    <property type="entry name" value="ATP-grasp fold, B domain"/>
    <property type="match status" value="1"/>
</dbReference>
<keyword evidence="2" id="KW-1185">Reference proteome</keyword>
<dbReference type="NCBIfam" id="NF038074">
    <property type="entry name" value="fam_STM4014"/>
    <property type="match status" value="1"/>
</dbReference>
<dbReference type="PANTHER" id="PTHR21621:SF0">
    <property type="entry name" value="BETA-CITRYLGLUTAMATE SYNTHASE B-RELATED"/>
    <property type="match status" value="1"/>
</dbReference>
<dbReference type="Proteomes" id="UP001165962">
    <property type="component" value="Unassembled WGS sequence"/>
</dbReference>